<evidence type="ECO:0000256" key="12">
    <source>
        <dbReference type="SAM" id="MobiDB-lite"/>
    </source>
</evidence>
<dbReference type="EMBL" id="LUKN01002837">
    <property type="protein sequence ID" value="OAQ98497.1"/>
    <property type="molecule type" value="Genomic_DNA"/>
</dbReference>
<evidence type="ECO:0000313" key="16">
    <source>
        <dbReference type="Proteomes" id="UP000243081"/>
    </source>
</evidence>
<feature type="transmembrane region" description="Helical" evidence="11">
    <location>
        <begin position="91"/>
        <end position="112"/>
    </location>
</feature>
<evidence type="ECO:0000313" key="15">
    <source>
        <dbReference type="EMBL" id="OAQ98497.1"/>
    </source>
</evidence>
<keyword evidence="8 11" id="KW-1133">Transmembrane helix</keyword>
<dbReference type="Proteomes" id="UP000243081">
    <property type="component" value="Unassembled WGS sequence"/>
</dbReference>
<dbReference type="OMA" id="EMGLFML"/>
<protein>
    <recommendedName>
        <fullName evidence="11">Endoplasmic reticulum transmembrane protein</fullName>
    </recommendedName>
</protein>
<keyword evidence="6 11" id="KW-0931">ER-Golgi transport</keyword>
<keyword evidence="3 11" id="KW-0813">Transport</keyword>
<name>A0A179I746_CORDF</name>
<dbReference type="Pfam" id="PF05529">
    <property type="entry name" value="Bap31"/>
    <property type="match status" value="1"/>
</dbReference>
<evidence type="ECO:0000256" key="2">
    <source>
        <dbReference type="ARBA" id="ARBA00007956"/>
    </source>
</evidence>
<keyword evidence="16" id="KW-1185">Reference proteome</keyword>
<comment type="caution">
    <text evidence="15">The sequence shown here is derived from an EMBL/GenBank/DDBJ whole genome shotgun (WGS) entry which is preliminary data.</text>
</comment>
<keyword evidence="4 11" id="KW-0812">Transmembrane</keyword>
<evidence type="ECO:0000256" key="9">
    <source>
        <dbReference type="ARBA" id="ARBA00023054"/>
    </source>
</evidence>
<feature type="domain" description="Bap31/Bap29 cytoplasmic coiled-coil" evidence="14">
    <location>
        <begin position="197"/>
        <end position="246"/>
    </location>
</feature>
<gene>
    <name evidence="15" type="ORF">LLEC1_04874</name>
</gene>
<dbReference type="PANTHER" id="PTHR12701:SF20">
    <property type="entry name" value="ENDOPLASMIC RETICULUM TRANSMEMBRANE PROTEIN"/>
    <property type="match status" value="1"/>
</dbReference>
<reference evidence="15 16" key="1">
    <citation type="submission" date="2016-03" db="EMBL/GenBank/DDBJ databases">
        <title>Fine-scale spatial genetic structure of a fungal parasite of coffee scale insects.</title>
        <authorList>
            <person name="Jackson D."/>
            <person name="Zemenick K.A."/>
            <person name="Malloure B."/>
            <person name="Quandt C.A."/>
            <person name="James T.Y."/>
        </authorList>
    </citation>
    <scope>NUCLEOTIDE SEQUENCE [LARGE SCALE GENOMIC DNA]</scope>
    <source>
        <strain evidence="15 16">UM487</strain>
    </source>
</reference>
<dbReference type="InterPro" id="IPR008417">
    <property type="entry name" value="BAP29/BAP31"/>
</dbReference>
<dbReference type="Pfam" id="PF18035">
    <property type="entry name" value="Bap31_Bap29_C"/>
    <property type="match status" value="1"/>
</dbReference>
<dbReference type="AlphaFoldDB" id="A0A179I746"/>
<comment type="subcellular location">
    <subcellularLocation>
        <location evidence="1 11">Endoplasmic reticulum membrane</location>
        <topology evidence="1 11">Multi-pass membrane protein</topology>
    </subcellularLocation>
</comment>
<evidence type="ECO:0000256" key="6">
    <source>
        <dbReference type="ARBA" id="ARBA00022892"/>
    </source>
</evidence>
<dbReference type="GO" id="GO:0005789">
    <property type="term" value="C:endoplasmic reticulum membrane"/>
    <property type="evidence" value="ECO:0007669"/>
    <property type="project" value="UniProtKB-SubCell"/>
</dbReference>
<evidence type="ECO:0000259" key="14">
    <source>
        <dbReference type="Pfam" id="PF18035"/>
    </source>
</evidence>
<dbReference type="GO" id="GO:0070973">
    <property type="term" value="P:protein localization to endoplasmic reticulum exit site"/>
    <property type="evidence" value="ECO:0007669"/>
    <property type="project" value="UniProtKB-UniRule"/>
</dbReference>
<dbReference type="PANTHER" id="PTHR12701">
    <property type="entry name" value="BCR-ASSOCIATED PROTEIN, BAP"/>
    <property type="match status" value="1"/>
</dbReference>
<feature type="transmembrane region" description="Helical" evidence="11">
    <location>
        <begin position="151"/>
        <end position="172"/>
    </location>
</feature>
<evidence type="ECO:0000259" key="13">
    <source>
        <dbReference type="Pfam" id="PF05529"/>
    </source>
</evidence>
<dbReference type="InterPro" id="IPR040463">
    <property type="entry name" value="BAP29/BAP31_N"/>
</dbReference>
<feature type="domain" description="BAP29/BAP31 transmembrane" evidence="13">
    <location>
        <begin position="43"/>
        <end position="184"/>
    </location>
</feature>
<dbReference type="OrthoDB" id="435607at2759"/>
<evidence type="ECO:0000256" key="3">
    <source>
        <dbReference type="ARBA" id="ARBA00022448"/>
    </source>
</evidence>
<feature type="region of interest" description="Disordered" evidence="12">
    <location>
        <begin position="227"/>
        <end position="246"/>
    </location>
</feature>
<organism evidence="15 16">
    <name type="scientific">Cordyceps confragosa</name>
    <name type="common">Lecanicillium lecanii</name>
    <dbReference type="NCBI Taxonomy" id="2714763"/>
    <lineage>
        <taxon>Eukaryota</taxon>
        <taxon>Fungi</taxon>
        <taxon>Dikarya</taxon>
        <taxon>Ascomycota</taxon>
        <taxon>Pezizomycotina</taxon>
        <taxon>Sordariomycetes</taxon>
        <taxon>Hypocreomycetidae</taxon>
        <taxon>Hypocreales</taxon>
        <taxon>Cordycipitaceae</taxon>
        <taxon>Akanthomyces</taxon>
    </lineage>
</organism>
<evidence type="ECO:0000256" key="5">
    <source>
        <dbReference type="ARBA" id="ARBA00022824"/>
    </source>
</evidence>
<evidence type="ECO:0000256" key="7">
    <source>
        <dbReference type="ARBA" id="ARBA00022927"/>
    </source>
</evidence>
<dbReference type="InterPro" id="IPR041672">
    <property type="entry name" value="Bap31/Bap29_C"/>
</dbReference>
<keyword evidence="5 11" id="KW-0256">Endoplasmic reticulum</keyword>
<dbReference type="GO" id="GO:0006886">
    <property type="term" value="P:intracellular protein transport"/>
    <property type="evidence" value="ECO:0007669"/>
    <property type="project" value="UniProtKB-UniRule"/>
</dbReference>
<evidence type="ECO:0000256" key="4">
    <source>
        <dbReference type="ARBA" id="ARBA00022692"/>
    </source>
</evidence>
<keyword evidence="7 11" id="KW-0653">Protein transport</keyword>
<sequence length="246" mass="28604">HSCFLAPHLWLPIPCTRSPRRLYASKPRKLFCAPDRAQPPFTMTLYYTLVFALLMFEMLLFMFLIVPLPHNIRRNILTFVSENKTIAQIQYWLKITFVFILVLFIDSVNRVYRVQMELADSMEQAAKGGGTVVLGHERTEVQARKFYAQRNMYLCGFTLFLSLILNRTYVMIKDIIRLEERIRAYDGDKNATIKPSDEVVALKKQLAQKDLDLQTLKKQSEGLHKSFNDLGDQYEATQAKEGKKDK</sequence>
<dbReference type="GO" id="GO:0006888">
    <property type="term" value="P:endoplasmic reticulum to Golgi vesicle-mediated transport"/>
    <property type="evidence" value="ECO:0007669"/>
    <property type="project" value="UniProtKB-UniRule"/>
</dbReference>
<accession>A0A179I746</accession>
<comment type="function">
    <text evidence="11">May play a role in anterograde transport of membrane proteins from the endoplasmic reticulum to the Golgi.</text>
</comment>
<comment type="similarity">
    <text evidence="2 11">Belongs to the BCAP29/BCAP31 family.</text>
</comment>
<evidence type="ECO:0000256" key="1">
    <source>
        <dbReference type="ARBA" id="ARBA00004477"/>
    </source>
</evidence>
<keyword evidence="10 11" id="KW-0472">Membrane</keyword>
<evidence type="ECO:0000256" key="8">
    <source>
        <dbReference type="ARBA" id="ARBA00022989"/>
    </source>
</evidence>
<feature type="non-terminal residue" evidence="15">
    <location>
        <position position="1"/>
    </location>
</feature>
<evidence type="ECO:0000256" key="11">
    <source>
        <dbReference type="RuleBase" id="RU367026"/>
    </source>
</evidence>
<evidence type="ECO:0000256" key="10">
    <source>
        <dbReference type="ARBA" id="ARBA00023136"/>
    </source>
</evidence>
<proteinExistence type="inferred from homology"/>
<feature type="transmembrane region" description="Helical" evidence="11">
    <location>
        <begin position="45"/>
        <end position="70"/>
    </location>
</feature>
<keyword evidence="9" id="KW-0175">Coiled coil</keyword>